<dbReference type="InterPro" id="IPR001647">
    <property type="entry name" value="HTH_TetR"/>
</dbReference>
<gene>
    <name evidence="6" type="ORF">Asi02nite_72440</name>
</gene>
<keyword evidence="7" id="KW-1185">Reference proteome</keyword>
<sequence>MGTIARRAGIGTATLHRRFPTKDHLIAAVYADQYAHCVAVVDEALADPDPWRGFCHMVNEICVLQTADRTFTDAFLAKIPDTSELDDARQRTVGGLFALVARAKAVGRLRADFVPADLALSMAAVSGLAARYPRSAADTARRLAAYLLAAFAADHHGPELPPSPLTSRHLFEAAR</sequence>
<dbReference type="Gene3D" id="1.10.357.10">
    <property type="entry name" value="Tetracycline Repressor, domain 2"/>
    <property type="match status" value="1"/>
</dbReference>
<dbReference type="PROSITE" id="PS50977">
    <property type="entry name" value="HTH_TETR_2"/>
    <property type="match status" value="1"/>
</dbReference>
<dbReference type="InterPro" id="IPR036271">
    <property type="entry name" value="Tet_transcr_reg_TetR-rel_C_sf"/>
</dbReference>
<dbReference type="InterPro" id="IPR049445">
    <property type="entry name" value="TetR_SbtR-like_C"/>
</dbReference>
<name>A0ABQ4D2G5_9ACTN</name>
<organism evidence="6 7">
    <name type="scientific">Asanoa siamensis</name>
    <dbReference type="NCBI Taxonomy" id="926357"/>
    <lineage>
        <taxon>Bacteria</taxon>
        <taxon>Bacillati</taxon>
        <taxon>Actinomycetota</taxon>
        <taxon>Actinomycetes</taxon>
        <taxon>Micromonosporales</taxon>
        <taxon>Micromonosporaceae</taxon>
        <taxon>Asanoa</taxon>
    </lineage>
</organism>
<comment type="caution">
    <text evidence="6">The sequence shown here is derived from an EMBL/GenBank/DDBJ whole genome shotgun (WGS) entry which is preliminary data.</text>
</comment>
<evidence type="ECO:0000256" key="1">
    <source>
        <dbReference type="ARBA" id="ARBA00023015"/>
    </source>
</evidence>
<keyword evidence="2 4" id="KW-0238">DNA-binding</keyword>
<keyword evidence="3" id="KW-0804">Transcription</keyword>
<comment type="caution">
    <text evidence="4">Lacks conserved residue(s) required for the propagation of feature annotation.</text>
</comment>
<evidence type="ECO:0000313" key="7">
    <source>
        <dbReference type="Proteomes" id="UP000604117"/>
    </source>
</evidence>
<dbReference type="SUPFAM" id="SSF48498">
    <property type="entry name" value="Tetracyclin repressor-like, C-terminal domain"/>
    <property type="match status" value="1"/>
</dbReference>
<dbReference type="InterPro" id="IPR009057">
    <property type="entry name" value="Homeodomain-like_sf"/>
</dbReference>
<evidence type="ECO:0000313" key="6">
    <source>
        <dbReference type="EMBL" id="GIF77726.1"/>
    </source>
</evidence>
<dbReference type="PANTHER" id="PTHR30055:SF234">
    <property type="entry name" value="HTH-TYPE TRANSCRIPTIONAL REGULATOR BETI"/>
    <property type="match status" value="1"/>
</dbReference>
<evidence type="ECO:0000256" key="3">
    <source>
        <dbReference type="ARBA" id="ARBA00023163"/>
    </source>
</evidence>
<evidence type="ECO:0000259" key="5">
    <source>
        <dbReference type="PROSITE" id="PS50977"/>
    </source>
</evidence>
<dbReference type="Pfam" id="PF00440">
    <property type="entry name" value="TetR_N"/>
    <property type="match status" value="1"/>
</dbReference>
<dbReference type="PANTHER" id="PTHR30055">
    <property type="entry name" value="HTH-TYPE TRANSCRIPTIONAL REGULATOR RUTR"/>
    <property type="match status" value="1"/>
</dbReference>
<dbReference type="SUPFAM" id="SSF46689">
    <property type="entry name" value="Homeodomain-like"/>
    <property type="match status" value="1"/>
</dbReference>
<dbReference type="EMBL" id="BONE01000101">
    <property type="protein sequence ID" value="GIF77726.1"/>
    <property type="molecule type" value="Genomic_DNA"/>
</dbReference>
<accession>A0ABQ4D2G5</accession>
<evidence type="ECO:0000256" key="4">
    <source>
        <dbReference type="PROSITE-ProRule" id="PRU00335"/>
    </source>
</evidence>
<proteinExistence type="predicted"/>
<reference evidence="6 7" key="1">
    <citation type="submission" date="2021-01" db="EMBL/GenBank/DDBJ databases">
        <title>Whole genome shotgun sequence of Asanoa siamensis NBRC 107932.</title>
        <authorList>
            <person name="Komaki H."/>
            <person name="Tamura T."/>
        </authorList>
    </citation>
    <scope>NUCLEOTIDE SEQUENCE [LARGE SCALE GENOMIC DNA]</scope>
    <source>
        <strain evidence="6 7">NBRC 107932</strain>
    </source>
</reference>
<evidence type="ECO:0000256" key="2">
    <source>
        <dbReference type="ARBA" id="ARBA00023125"/>
    </source>
</evidence>
<protein>
    <recommendedName>
        <fullName evidence="5">HTH tetR-type domain-containing protein</fullName>
    </recommendedName>
</protein>
<dbReference type="Pfam" id="PF21597">
    <property type="entry name" value="TetR_C_43"/>
    <property type="match status" value="1"/>
</dbReference>
<dbReference type="InterPro" id="IPR050109">
    <property type="entry name" value="HTH-type_TetR-like_transc_reg"/>
</dbReference>
<feature type="domain" description="HTH tetR-type" evidence="5">
    <location>
        <begin position="1"/>
        <end position="37"/>
    </location>
</feature>
<dbReference type="Proteomes" id="UP000604117">
    <property type="component" value="Unassembled WGS sequence"/>
</dbReference>
<keyword evidence="1" id="KW-0805">Transcription regulation</keyword>